<dbReference type="PANTHER" id="PTHR32282">
    <property type="entry name" value="BINDING PROTEIN TRANSPEPTIDASE, PUTATIVE-RELATED"/>
    <property type="match status" value="1"/>
</dbReference>
<dbReference type="InterPro" id="IPR001264">
    <property type="entry name" value="Glyco_trans_51"/>
</dbReference>
<comment type="caution">
    <text evidence="19">The sequence shown here is derived from an EMBL/GenBank/DDBJ whole genome shotgun (WGS) entry which is preliminary data.</text>
</comment>
<dbReference type="Gene3D" id="3.40.710.10">
    <property type="entry name" value="DD-peptidase/beta-lactamase superfamily"/>
    <property type="match status" value="1"/>
</dbReference>
<dbReference type="GO" id="GO:0030288">
    <property type="term" value="C:outer membrane-bounded periplasmic space"/>
    <property type="evidence" value="ECO:0007669"/>
    <property type="project" value="TreeGrafter"/>
</dbReference>
<protein>
    <submittedName>
        <fullName evidence="19">Penicillin-binding protein</fullName>
    </submittedName>
</protein>
<evidence type="ECO:0000256" key="12">
    <source>
        <dbReference type="ARBA" id="ARBA00023268"/>
    </source>
</evidence>
<evidence type="ECO:0000256" key="13">
    <source>
        <dbReference type="ARBA" id="ARBA00023316"/>
    </source>
</evidence>
<evidence type="ECO:0000259" key="17">
    <source>
        <dbReference type="Pfam" id="PF00905"/>
    </source>
</evidence>
<keyword evidence="13" id="KW-0961">Cell wall biogenesis/degradation</keyword>
<organism evidence="19 20">
    <name type="scientific">Thermoactinomyces intermedius</name>
    <dbReference type="NCBI Taxonomy" id="2024"/>
    <lineage>
        <taxon>Bacteria</taxon>
        <taxon>Bacillati</taxon>
        <taxon>Bacillota</taxon>
        <taxon>Bacilli</taxon>
        <taxon>Bacillales</taxon>
        <taxon>Thermoactinomycetaceae</taxon>
        <taxon>Thermoactinomyces</taxon>
    </lineage>
</organism>
<dbReference type="Proteomes" id="UP000633619">
    <property type="component" value="Unassembled WGS sequence"/>
</dbReference>
<evidence type="ECO:0000256" key="5">
    <source>
        <dbReference type="ARBA" id="ARBA00022679"/>
    </source>
</evidence>
<evidence type="ECO:0000313" key="19">
    <source>
        <dbReference type="EMBL" id="MBH8593798.1"/>
    </source>
</evidence>
<feature type="compositionally biased region" description="Low complexity" evidence="16">
    <location>
        <begin position="671"/>
        <end position="696"/>
    </location>
</feature>
<evidence type="ECO:0000256" key="2">
    <source>
        <dbReference type="ARBA" id="ARBA00022645"/>
    </source>
</evidence>
<sequence>MNNKIKRILLGCLSVILILSVGIFGAGAGVVSAFAKNETIRTKESYEKELTGWSQTSYAYFRSEEPIGRMIAQTDRKLIKNMDEVSPYVVDALIATEDRDFYDHNGIVPRSILRAVWQQISNSGVETGGSTLTQQLVKNEILDNTKKTYERKVLEIINAVRLERFYNKDEIFVKYLNSVEFGPGAHGTRMVGFASAARGLFNKDIKELSIAEAAYLAGMVQRPYDYNPFFGNTEQEQNKHFQKGLKRMKYVLGKMLETGKISQAEYNQAVKYDIKAHLAKSSDFPNAYAEYPYIITSVEREAAQVLKELDRKKGNKVQSDKNYIDQVRQGGYKIYTTIDKNMYNAVNDAVSKMHIPSKNGHSEQIGATIIDNKTGAILAFVGGTSFEKSNINYALNATNQPGSTIKPLLVYGPAMNEGIISPNSIIIDEPIKKAGSSDNYVNANGKYSGPVTATVALQNSLNIPAVKIFRELGIKKGFKYLRKMDMPPTKYDGEASALGGMRAGYTVAEMTAGFAMIANNGKHNKPHLIQKIVDSNGDVIYEFEKHHQPKTILKPSVSYELTKMLQKVVTDGTGRYIGSSLPGFTIAGKTGTTSNYFDLWFIGYTPEISLGVWSGYSDANRPADKDLSKIAWVKIFKAAQQASPDLIKQGSQFENPGGQVKDQCFECHKVPQQPQQPAQPGNNPAQPGQQPDNPGQQPAPPQQPQQPAQPQPGAEQPQQANTFLRYFAPEKEKDAT</sequence>
<gene>
    <name evidence="19" type="ORF">I8U20_00465</name>
</gene>
<dbReference type="InterPro" id="IPR050396">
    <property type="entry name" value="Glycosyltr_51/Transpeptidase"/>
</dbReference>
<dbReference type="GO" id="GO:0008360">
    <property type="term" value="P:regulation of cell shape"/>
    <property type="evidence" value="ECO:0007669"/>
    <property type="project" value="UniProtKB-KW"/>
</dbReference>
<evidence type="ECO:0000259" key="18">
    <source>
        <dbReference type="Pfam" id="PF00912"/>
    </source>
</evidence>
<dbReference type="EMBL" id="JAECVW010000001">
    <property type="protein sequence ID" value="MBH8593798.1"/>
    <property type="molecule type" value="Genomic_DNA"/>
</dbReference>
<evidence type="ECO:0000256" key="16">
    <source>
        <dbReference type="SAM" id="MobiDB-lite"/>
    </source>
</evidence>
<dbReference type="GO" id="GO:0009252">
    <property type="term" value="P:peptidoglycan biosynthetic process"/>
    <property type="evidence" value="ECO:0007669"/>
    <property type="project" value="UniProtKB-KW"/>
</dbReference>
<dbReference type="GO" id="GO:0006508">
    <property type="term" value="P:proteolysis"/>
    <property type="evidence" value="ECO:0007669"/>
    <property type="project" value="UniProtKB-KW"/>
</dbReference>
<comment type="catalytic activity">
    <reaction evidence="15">
        <text>[GlcNAc-(1-&gt;4)-Mur2Ac(oyl-L-Ala-gamma-D-Glu-L-Lys-D-Ala-D-Ala)](n)-di-trans,octa-cis-undecaprenyl diphosphate + beta-D-GlcNAc-(1-&gt;4)-Mur2Ac(oyl-L-Ala-gamma-D-Glu-L-Lys-D-Ala-D-Ala)-di-trans,octa-cis-undecaprenyl diphosphate = [GlcNAc-(1-&gt;4)-Mur2Ac(oyl-L-Ala-gamma-D-Glu-L-Lys-D-Ala-D-Ala)](n+1)-di-trans,octa-cis-undecaprenyl diphosphate + di-trans,octa-cis-undecaprenyl diphosphate + H(+)</text>
        <dbReference type="Rhea" id="RHEA:23708"/>
        <dbReference type="Rhea" id="RHEA-COMP:9602"/>
        <dbReference type="Rhea" id="RHEA-COMP:9603"/>
        <dbReference type="ChEBI" id="CHEBI:15378"/>
        <dbReference type="ChEBI" id="CHEBI:58405"/>
        <dbReference type="ChEBI" id="CHEBI:60033"/>
        <dbReference type="ChEBI" id="CHEBI:78435"/>
        <dbReference type="EC" id="2.4.99.28"/>
    </reaction>
</comment>
<dbReference type="Pfam" id="PF00905">
    <property type="entry name" value="Transpeptidase"/>
    <property type="match status" value="1"/>
</dbReference>
<name>A0A8I1A3E6_THEIN</name>
<evidence type="ECO:0000256" key="3">
    <source>
        <dbReference type="ARBA" id="ARBA00022670"/>
    </source>
</evidence>
<dbReference type="SUPFAM" id="SSF53955">
    <property type="entry name" value="Lysozyme-like"/>
    <property type="match status" value="1"/>
</dbReference>
<reference evidence="19 20" key="1">
    <citation type="submission" date="2020-12" db="EMBL/GenBank/DDBJ databases">
        <title>WGS of Thermoactinomyces spp.</title>
        <authorList>
            <person name="Cheng K."/>
        </authorList>
    </citation>
    <scope>NUCLEOTIDE SEQUENCE [LARGE SCALE GENOMIC DNA]</scope>
    <source>
        <strain evidence="20">CICC 10671\DSM 43846</strain>
    </source>
</reference>
<evidence type="ECO:0000256" key="4">
    <source>
        <dbReference type="ARBA" id="ARBA00022676"/>
    </source>
</evidence>
<evidence type="ECO:0000313" key="20">
    <source>
        <dbReference type="Proteomes" id="UP000633619"/>
    </source>
</evidence>
<dbReference type="GO" id="GO:0071555">
    <property type="term" value="P:cell wall organization"/>
    <property type="evidence" value="ECO:0007669"/>
    <property type="project" value="UniProtKB-KW"/>
</dbReference>
<keyword evidence="4" id="KW-0328">Glycosyltransferase</keyword>
<evidence type="ECO:0000256" key="9">
    <source>
        <dbReference type="ARBA" id="ARBA00022984"/>
    </source>
</evidence>
<dbReference type="InterPro" id="IPR012338">
    <property type="entry name" value="Beta-lactam/transpept-like"/>
</dbReference>
<evidence type="ECO:0000256" key="14">
    <source>
        <dbReference type="ARBA" id="ARBA00034000"/>
    </source>
</evidence>
<keyword evidence="10" id="KW-1133">Transmembrane helix</keyword>
<dbReference type="SUPFAM" id="SSF56601">
    <property type="entry name" value="beta-lactamase/transpeptidase-like"/>
    <property type="match status" value="1"/>
</dbReference>
<keyword evidence="11" id="KW-0472">Membrane</keyword>
<feature type="domain" description="Glycosyl transferase family 51" evidence="18">
    <location>
        <begin position="66"/>
        <end position="255"/>
    </location>
</feature>
<keyword evidence="12" id="KW-0511">Multifunctional enzyme</keyword>
<dbReference type="GO" id="GO:0009002">
    <property type="term" value="F:serine-type D-Ala-D-Ala carboxypeptidase activity"/>
    <property type="evidence" value="ECO:0007669"/>
    <property type="project" value="UniProtKB-EC"/>
</dbReference>
<evidence type="ECO:0000256" key="1">
    <source>
        <dbReference type="ARBA" id="ARBA00022475"/>
    </source>
</evidence>
<dbReference type="PANTHER" id="PTHR32282:SF32">
    <property type="entry name" value="PENICILLIN-BINDING PROTEIN 2A"/>
    <property type="match status" value="1"/>
</dbReference>
<dbReference type="Pfam" id="PF00912">
    <property type="entry name" value="Transgly"/>
    <property type="match status" value="1"/>
</dbReference>
<keyword evidence="7" id="KW-0378">Hydrolase</keyword>
<evidence type="ECO:0000256" key="8">
    <source>
        <dbReference type="ARBA" id="ARBA00022960"/>
    </source>
</evidence>
<proteinExistence type="predicted"/>
<keyword evidence="5" id="KW-0808">Transferase</keyword>
<keyword evidence="6" id="KW-0812">Transmembrane</keyword>
<keyword evidence="20" id="KW-1185">Reference proteome</keyword>
<feature type="region of interest" description="Disordered" evidence="16">
    <location>
        <begin position="670"/>
        <end position="736"/>
    </location>
</feature>
<keyword evidence="1" id="KW-1003">Cell membrane</keyword>
<dbReference type="InterPro" id="IPR001460">
    <property type="entry name" value="PCN-bd_Tpept"/>
</dbReference>
<keyword evidence="2" id="KW-0121">Carboxypeptidase</keyword>
<keyword evidence="8" id="KW-0133">Cell shape</keyword>
<dbReference type="InterPro" id="IPR023346">
    <property type="entry name" value="Lysozyme-like_dom_sf"/>
</dbReference>
<evidence type="ECO:0000256" key="10">
    <source>
        <dbReference type="ARBA" id="ARBA00022989"/>
    </source>
</evidence>
<dbReference type="GO" id="GO:0008658">
    <property type="term" value="F:penicillin binding"/>
    <property type="evidence" value="ECO:0007669"/>
    <property type="project" value="InterPro"/>
</dbReference>
<feature type="domain" description="Penicillin-binding protein transpeptidase" evidence="17">
    <location>
        <begin position="366"/>
        <end position="607"/>
    </location>
</feature>
<keyword evidence="9" id="KW-0573">Peptidoglycan synthesis</keyword>
<accession>A0A8I1A3E6</accession>
<dbReference type="RefSeq" id="WP_181731127.1">
    <property type="nucleotide sequence ID" value="NZ_JACEIR010000001.1"/>
</dbReference>
<dbReference type="GO" id="GO:0008955">
    <property type="term" value="F:peptidoglycan glycosyltransferase activity"/>
    <property type="evidence" value="ECO:0007669"/>
    <property type="project" value="UniProtKB-EC"/>
</dbReference>
<comment type="catalytic activity">
    <reaction evidence="14">
        <text>Preferential cleavage: (Ac)2-L-Lys-D-Ala-|-D-Ala. Also transpeptidation of peptidyl-alanyl moieties that are N-acyl substituents of D-alanine.</text>
        <dbReference type="EC" id="3.4.16.4"/>
    </reaction>
</comment>
<evidence type="ECO:0000256" key="7">
    <source>
        <dbReference type="ARBA" id="ARBA00022801"/>
    </source>
</evidence>
<keyword evidence="3" id="KW-0645">Protease</keyword>
<evidence type="ECO:0000256" key="11">
    <source>
        <dbReference type="ARBA" id="ARBA00023136"/>
    </source>
</evidence>
<dbReference type="InterPro" id="IPR036950">
    <property type="entry name" value="PBP_transglycosylase"/>
</dbReference>
<dbReference type="AlphaFoldDB" id="A0A8I1A3E6"/>
<dbReference type="Gene3D" id="1.10.3810.10">
    <property type="entry name" value="Biosynthetic peptidoglycan transglycosylase-like"/>
    <property type="match status" value="1"/>
</dbReference>
<feature type="compositionally biased region" description="Low complexity" evidence="16">
    <location>
        <begin position="711"/>
        <end position="721"/>
    </location>
</feature>
<evidence type="ECO:0000256" key="15">
    <source>
        <dbReference type="ARBA" id="ARBA00049902"/>
    </source>
</evidence>
<evidence type="ECO:0000256" key="6">
    <source>
        <dbReference type="ARBA" id="ARBA00022692"/>
    </source>
</evidence>
<feature type="compositionally biased region" description="Pro residues" evidence="16">
    <location>
        <begin position="697"/>
        <end position="710"/>
    </location>
</feature>